<evidence type="ECO:0000256" key="1">
    <source>
        <dbReference type="SAM" id="MobiDB-lite"/>
    </source>
</evidence>
<sequence>MPLKSHKYGFKLYMLVEDDGLAHRFLVYAGAADQHVGGMDHTKKVVLKLMDGFLGEGRSLFMDNYYNSVQLSSELLKQKTHTTGTIRASRKGTPTDVVKAKLKKGETIQRWSPEGINVAKRRDKREVMTITTEFSVDCPTSPAMEEFHVKSIDAFPVDFERLSVRSRGASSTSDTTSSTNKSFRQYEYEALLEQQEIDRALDLKELELLKKQQEIDRALDMKKFESERKQAEREKARIAKQLEVKSAEGSHRGSSRASFMSSGSSRPSRVHEWVEETVEASIEIPKNGLPPQPRKYPPEVATAGLSKYGHPQTVSHNTIESSENNALLLKLLHRQ</sequence>
<feature type="region of interest" description="Disordered" evidence="1">
    <location>
        <begin position="285"/>
        <end position="319"/>
    </location>
</feature>
<feature type="compositionally biased region" description="Low complexity" evidence="1">
    <location>
        <begin position="255"/>
        <end position="267"/>
    </location>
</feature>
<dbReference type="PANTHER" id="PTHR46599:SF3">
    <property type="entry name" value="PIGGYBAC TRANSPOSABLE ELEMENT-DERIVED PROTEIN 4"/>
    <property type="match status" value="1"/>
</dbReference>
<protein>
    <recommendedName>
        <fullName evidence="2">PiggyBac transposable element-derived protein domain-containing protein</fullName>
    </recommendedName>
</protein>
<feature type="region of interest" description="Disordered" evidence="1">
    <location>
        <begin position="244"/>
        <end position="270"/>
    </location>
</feature>
<keyword evidence="4" id="KW-1185">Reference proteome</keyword>
<dbReference type="OrthoDB" id="6628858at2759"/>
<dbReference type="AlphaFoldDB" id="A0A8S9Y9F7"/>
<dbReference type="Proteomes" id="UP000466442">
    <property type="component" value="Linkage Group LG1"/>
</dbReference>
<dbReference type="InterPro" id="IPR029526">
    <property type="entry name" value="PGBD"/>
</dbReference>
<reference evidence="3" key="1">
    <citation type="journal article" date="2021" name="Mol. Ecol. Resour.">
        <title>Apolygus lucorum genome provides insights into omnivorousness and mesophyll feeding.</title>
        <authorList>
            <person name="Liu Y."/>
            <person name="Liu H."/>
            <person name="Wang H."/>
            <person name="Huang T."/>
            <person name="Liu B."/>
            <person name="Yang B."/>
            <person name="Yin L."/>
            <person name="Li B."/>
            <person name="Zhang Y."/>
            <person name="Zhang S."/>
            <person name="Jiang F."/>
            <person name="Zhang X."/>
            <person name="Ren Y."/>
            <person name="Wang B."/>
            <person name="Wang S."/>
            <person name="Lu Y."/>
            <person name="Wu K."/>
            <person name="Fan W."/>
            <person name="Wang G."/>
        </authorList>
    </citation>
    <scope>NUCLEOTIDE SEQUENCE</scope>
    <source>
        <strain evidence="3">12Hb</strain>
    </source>
</reference>
<name>A0A8S9Y9F7_APOLU</name>
<feature type="domain" description="PiggyBac transposable element-derived protein" evidence="2">
    <location>
        <begin position="1"/>
        <end position="141"/>
    </location>
</feature>
<evidence type="ECO:0000313" key="4">
    <source>
        <dbReference type="Proteomes" id="UP000466442"/>
    </source>
</evidence>
<evidence type="ECO:0000313" key="3">
    <source>
        <dbReference type="EMBL" id="KAF6216776.1"/>
    </source>
</evidence>
<gene>
    <name evidence="3" type="ORF">GE061_001126</name>
</gene>
<evidence type="ECO:0000259" key="2">
    <source>
        <dbReference type="Pfam" id="PF13843"/>
    </source>
</evidence>
<comment type="caution">
    <text evidence="3">The sequence shown here is derived from an EMBL/GenBank/DDBJ whole genome shotgun (WGS) entry which is preliminary data.</text>
</comment>
<organism evidence="3 4">
    <name type="scientific">Apolygus lucorum</name>
    <name type="common">Small green plant bug</name>
    <name type="synonym">Lygocoris lucorum</name>
    <dbReference type="NCBI Taxonomy" id="248454"/>
    <lineage>
        <taxon>Eukaryota</taxon>
        <taxon>Metazoa</taxon>
        <taxon>Ecdysozoa</taxon>
        <taxon>Arthropoda</taxon>
        <taxon>Hexapoda</taxon>
        <taxon>Insecta</taxon>
        <taxon>Pterygota</taxon>
        <taxon>Neoptera</taxon>
        <taxon>Paraneoptera</taxon>
        <taxon>Hemiptera</taxon>
        <taxon>Heteroptera</taxon>
        <taxon>Panheteroptera</taxon>
        <taxon>Cimicomorpha</taxon>
        <taxon>Miridae</taxon>
        <taxon>Mirini</taxon>
        <taxon>Apolygus</taxon>
    </lineage>
</organism>
<dbReference type="Pfam" id="PF13843">
    <property type="entry name" value="DDE_Tnp_1_7"/>
    <property type="match status" value="1"/>
</dbReference>
<proteinExistence type="predicted"/>
<dbReference type="PANTHER" id="PTHR46599">
    <property type="entry name" value="PIGGYBAC TRANSPOSABLE ELEMENT-DERIVED PROTEIN 4"/>
    <property type="match status" value="1"/>
</dbReference>
<accession>A0A8S9Y9F7</accession>
<dbReference type="EMBL" id="WIXP02000001">
    <property type="protein sequence ID" value="KAF6216776.1"/>
    <property type="molecule type" value="Genomic_DNA"/>
</dbReference>